<dbReference type="Proteomes" id="UP000218022">
    <property type="component" value="Unassembled WGS sequence"/>
</dbReference>
<sequence length="448" mass="47359">MSETKNVGRRWRAVARQRVALVAASLTIIGATSSAEARVPPGQDPFYQYTGSTPLADINPGTVLKTRTVPYHVLGFPLPIKTTQLLYRSTGQLGQPTVNVTSVIQPALSIGPQKLISYQSFYDSLSPNDEPSYAISGGLTLGGLIPNIETVLIAPFLLQGYSIVISDTEGQQADLVDGREYGMNTLDSLRATFNSPAVGLAGNTKVVLVGYSGGAIATEWAAELAPSYAPDVDRRIIGSSMGGVLVDPARNLRYINGSLVWAGIIPPALIGISRAFNVDLTPYLNDHGKALFGQMQKDSLLNVLAQYPGLTWASIAKPEYPTPEQIPAYAKMMNDLTMGTGGTPSAPMLIQQGTGGDLVGTPGNQPGIGAGDGVMIAGDVRTLARDYCSRGVKVQYGETPLLSHTPDALLVWIPETLLWVNARFADLTAPQNCGQIPVGNSLASIPAP</sequence>
<gene>
    <name evidence="2" type="ORF">BWP39_28840</name>
</gene>
<dbReference type="PIRSF" id="PIRSF029171">
    <property type="entry name" value="Esterase_LipA"/>
    <property type="match status" value="1"/>
</dbReference>
<dbReference type="OrthoDB" id="9955at2"/>
<dbReference type="Gene3D" id="3.40.50.1820">
    <property type="entry name" value="alpha/beta hydrolase"/>
    <property type="match status" value="1"/>
</dbReference>
<dbReference type="AlphaFoldDB" id="A0A2A4ERD4"/>
<comment type="caution">
    <text evidence="2">The sequence shown here is derived from an EMBL/GenBank/DDBJ whole genome shotgun (WGS) entry which is preliminary data.</text>
</comment>
<dbReference type="SUPFAM" id="SSF53474">
    <property type="entry name" value="alpha/beta-Hydrolases"/>
    <property type="match status" value="1"/>
</dbReference>
<dbReference type="EMBL" id="MTZV01000006">
    <property type="protein sequence ID" value="PCE23691.1"/>
    <property type="molecule type" value="Genomic_DNA"/>
</dbReference>
<dbReference type="PANTHER" id="PTHR34853">
    <property type="match status" value="1"/>
</dbReference>
<dbReference type="GO" id="GO:0016042">
    <property type="term" value="P:lipid catabolic process"/>
    <property type="evidence" value="ECO:0007669"/>
    <property type="project" value="InterPro"/>
</dbReference>
<protein>
    <submittedName>
        <fullName evidence="2">Triacylglycerol lipase</fullName>
    </submittedName>
</protein>
<dbReference type="InterPro" id="IPR005152">
    <property type="entry name" value="Lipase_secreted"/>
</dbReference>
<evidence type="ECO:0000313" key="2">
    <source>
        <dbReference type="EMBL" id="PCE23691.1"/>
    </source>
</evidence>
<organism evidence="2 3">
    <name type="scientific">Paraburkholderia acidicola</name>
    <dbReference type="NCBI Taxonomy" id="1912599"/>
    <lineage>
        <taxon>Bacteria</taxon>
        <taxon>Pseudomonadati</taxon>
        <taxon>Pseudomonadota</taxon>
        <taxon>Betaproteobacteria</taxon>
        <taxon>Burkholderiales</taxon>
        <taxon>Burkholderiaceae</taxon>
        <taxon>Paraburkholderia</taxon>
    </lineage>
</organism>
<feature type="chain" id="PRO_5012381642" evidence="1">
    <location>
        <begin position="38"/>
        <end position="448"/>
    </location>
</feature>
<reference evidence="2 3" key="1">
    <citation type="submission" date="2017-01" db="EMBL/GenBank/DDBJ databases">
        <title>Whole-Genome Shotgun Sequencing of Two beta-Proteobacterial Species in Search of the Bulgecin Biosynthetic Cluster.</title>
        <authorList>
            <person name="Horsman M.E."/>
            <person name="Marous D.R."/>
            <person name="Li R."/>
            <person name="Oliver R.A."/>
            <person name="Byun B."/>
            <person name="Emrich S.J."/>
            <person name="Boggess B."/>
            <person name="Townsend C.A."/>
            <person name="Mobashery S."/>
        </authorList>
    </citation>
    <scope>NUCLEOTIDE SEQUENCE [LARGE SCALE GENOMIC DNA]</scope>
    <source>
        <strain evidence="2 3">ATCC 31363</strain>
    </source>
</reference>
<dbReference type="Pfam" id="PF03583">
    <property type="entry name" value="LIP"/>
    <property type="match status" value="1"/>
</dbReference>
<dbReference type="Gene3D" id="1.10.260.130">
    <property type="match status" value="1"/>
</dbReference>
<evidence type="ECO:0000313" key="3">
    <source>
        <dbReference type="Proteomes" id="UP000218022"/>
    </source>
</evidence>
<accession>A0A2A4ERD4</accession>
<keyword evidence="1" id="KW-0732">Signal</keyword>
<proteinExistence type="predicted"/>
<name>A0A2A4ERD4_9BURK</name>
<dbReference type="PANTHER" id="PTHR34853:SF1">
    <property type="entry name" value="LIPASE 5"/>
    <property type="match status" value="1"/>
</dbReference>
<dbReference type="InterPro" id="IPR029058">
    <property type="entry name" value="AB_hydrolase_fold"/>
</dbReference>
<dbReference type="GO" id="GO:0004806">
    <property type="term" value="F:triacylglycerol lipase activity"/>
    <property type="evidence" value="ECO:0007669"/>
    <property type="project" value="InterPro"/>
</dbReference>
<evidence type="ECO:0000256" key="1">
    <source>
        <dbReference type="SAM" id="SignalP"/>
    </source>
</evidence>
<feature type="signal peptide" evidence="1">
    <location>
        <begin position="1"/>
        <end position="37"/>
    </location>
</feature>